<evidence type="ECO:0000313" key="2">
    <source>
        <dbReference type="EMBL" id="CAG9835854.1"/>
    </source>
</evidence>
<keyword evidence="3" id="KW-1185">Reference proteome</keyword>
<evidence type="ECO:0000313" key="3">
    <source>
        <dbReference type="Proteomes" id="UP001153709"/>
    </source>
</evidence>
<sequence length="411" mass="47891">MSFSRATRFVYKEPEITVSPAEYNVPTSLGDIFTFCSKFQASPRKYSEGSAGSKRLGCKCKISLSNSSTTGNSLNYNERNTRRSLPSCSIPSKQIINLSNSKEIAKRRSFFGNSISNNNSFKERITPLTKRIDNNRKYDCTCQSKFKDAPFWVSEEFIDDDYYSYTSSEPLTSWNTGNIHLNDFTNFNRRNFEQGILQRVENISRYVDTLNSSFNEFKEVMLLNQCHNRSEITIRHTIDLTGLYEPQLSNKMENLIHSTIDNYKRQPLSTQNFLNEDANFKNRDTESSNREICDDQIEELPDNDASILNREILNLTDDDKTLEFDISINSDIELNEFDDIFICDFENFDNEDIYNALSMQLQINHKELDELEEDKTELMTKSDNTYKEIIKQTEALRELHREFADLRSRLN</sequence>
<protein>
    <submittedName>
        <fullName evidence="2">Uncharacterized protein</fullName>
    </submittedName>
</protein>
<dbReference type="AlphaFoldDB" id="A0A9N9XGY1"/>
<name>A0A9N9XGY1_DIABA</name>
<keyword evidence="1" id="KW-0175">Coiled coil</keyword>
<dbReference type="OrthoDB" id="6710113at2759"/>
<reference evidence="2" key="1">
    <citation type="submission" date="2022-01" db="EMBL/GenBank/DDBJ databases">
        <authorList>
            <person name="King R."/>
        </authorList>
    </citation>
    <scope>NUCLEOTIDE SEQUENCE</scope>
</reference>
<accession>A0A9N9XGY1</accession>
<proteinExistence type="predicted"/>
<feature type="coiled-coil region" evidence="1">
    <location>
        <begin position="354"/>
        <end position="388"/>
    </location>
</feature>
<organism evidence="2 3">
    <name type="scientific">Diabrotica balteata</name>
    <name type="common">Banded cucumber beetle</name>
    <dbReference type="NCBI Taxonomy" id="107213"/>
    <lineage>
        <taxon>Eukaryota</taxon>
        <taxon>Metazoa</taxon>
        <taxon>Ecdysozoa</taxon>
        <taxon>Arthropoda</taxon>
        <taxon>Hexapoda</taxon>
        <taxon>Insecta</taxon>
        <taxon>Pterygota</taxon>
        <taxon>Neoptera</taxon>
        <taxon>Endopterygota</taxon>
        <taxon>Coleoptera</taxon>
        <taxon>Polyphaga</taxon>
        <taxon>Cucujiformia</taxon>
        <taxon>Chrysomeloidea</taxon>
        <taxon>Chrysomelidae</taxon>
        <taxon>Galerucinae</taxon>
        <taxon>Diabroticina</taxon>
        <taxon>Diabroticites</taxon>
        <taxon>Diabrotica</taxon>
    </lineage>
</organism>
<gene>
    <name evidence="2" type="ORF">DIABBA_LOCUS9015</name>
</gene>
<dbReference type="EMBL" id="OU898281">
    <property type="protein sequence ID" value="CAG9835854.1"/>
    <property type="molecule type" value="Genomic_DNA"/>
</dbReference>
<evidence type="ECO:0000256" key="1">
    <source>
        <dbReference type="SAM" id="Coils"/>
    </source>
</evidence>
<dbReference type="Proteomes" id="UP001153709">
    <property type="component" value="Chromosome 6"/>
</dbReference>